<name>A0A1J3GSM2_NOCCA</name>
<evidence type="ECO:0000313" key="1">
    <source>
        <dbReference type="EMBL" id="JAU59146.1"/>
    </source>
</evidence>
<gene>
    <name evidence="1" type="ORF">LE_TR21260_c2_g1_i1_g.68302</name>
</gene>
<reference evidence="1" key="1">
    <citation type="submission" date="2016-07" db="EMBL/GenBank/DDBJ databases">
        <title>De novo transcriptome assembly of four accessions of the metal hyperaccumulator plant Noccaea caerulescens.</title>
        <authorList>
            <person name="Blande D."/>
            <person name="Halimaa P."/>
            <person name="Tervahauta A.I."/>
            <person name="Aarts M.G."/>
            <person name="Karenlampi S.O."/>
        </authorList>
    </citation>
    <scope>NUCLEOTIDE SEQUENCE</scope>
</reference>
<proteinExistence type="predicted"/>
<dbReference type="AlphaFoldDB" id="A0A1J3GSM2"/>
<dbReference type="EMBL" id="GEVL01018195">
    <property type="protein sequence ID" value="JAU59146.1"/>
    <property type="molecule type" value="Transcribed_RNA"/>
</dbReference>
<organism evidence="1">
    <name type="scientific">Noccaea caerulescens</name>
    <name type="common">Alpine penny-cress</name>
    <name type="synonym">Thlaspi caerulescens</name>
    <dbReference type="NCBI Taxonomy" id="107243"/>
    <lineage>
        <taxon>Eukaryota</taxon>
        <taxon>Viridiplantae</taxon>
        <taxon>Streptophyta</taxon>
        <taxon>Embryophyta</taxon>
        <taxon>Tracheophyta</taxon>
        <taxon>Spermatophyta</taxon>
        <taxon>Magnoliopsida</taxon>
        <taxon>eudicotyledons</taxon>
        <taxon>Gunneridae</taxon>
        <taxon>Pentapetalae</taxon>
        <taxon>rosids</taxon>
        <taxon>malvids</taxon>
        <taxon>Brassicales</taxon>
        <taxon>Brassicaceae</taxon>
        <taxon>Coluteocarpeae</taxon>
        <taxon>Noccaea</taxon>
    </lineage>
</organism>
<protein>
    <submittedName>
        <fullName evidence="1">Uncharacterized protein</fullName>
    </submittedName>
</protein>
<accession>A0A1J3GSM2</accession>
<sequence>MSFAASPSSRIVAINRFDRGVVEISNFKGICAVIVSLDPRIRNLPMERNLAGDSTPTLKWKKVAYGGMQTGYDDSHTDESFLQQMVMNARFAQGDEKLRLNLSIHLHRCARRLGLGSTLSNHHHL</sequence>